<dbReference type="WBParaSite" id="HNAJ_0000592001-mRNA-1">
    <property type="protein sequence ID" value="HNAJ_0000592001-mRNA-1"/>
    <property type="gene ID" value="HNAJ_0000592001"/>
</dbReference>
<reference evidence="1 2" key="2">
    <citation type="submission" date="2018-11" db="EMBL/GenBank/DDBJ databases">
        <authorList>
            <consortium name="Pathogen Informatics"/>
        </authorList>
    </citation>
    <scope>NUCLEOTIDE SEQUENCE [LARGE SCALE GENOMIC DNA]</scope>
</reference>
<protein>
    <submittedName>
        <fullName evidence="3">GNAT family N-acetyltransferase</fullName>
    </submittedName>
</protein>
<accession>A0A0R3TFS9</accession>
<evidence type="ECO:0000313" key="1">
    <source>
        <dbReference type="EMBL" id="VDO01776.1"/>
    </source>
</evidence>
<dbReference type="Proteomes" id="UP000278807">
    <property type="component" value="Unassembled WGS sequence"/>
</dbReference>
<reference evidence="3" key="1">
    <citation type="submission" date="2017-02" db="UniProtKB">
        <authorList>
            <consortium name="WormBaseParasite"/>
        </authorList>
    </citation>
    <scope>IDENTIFICATION</scope>
</reference>
<sequence length="75" mass="8472">MGHIEVERYSFLEIHSIASRSVVNGWIQTFESLEAEAKAHQDIAEKISTKLLPTSKNFIAVVDRDIKPVGMNFKV</sequence>
<organism evidence="3">
    <name type="scientific">Rodentolepis nana</name>
    <name type="common">Dwarf tapeworm</name>
    <name type="synonym">Hymenolepis nana</name>
    <dbReference type="NCBI Taxonomy" id="102285"/>
    <lineage>
        <taxon>Eukaryota</taxon>
        <taxon>Metazoa</taxon>
        <taxon>Spiralia</taxon>
        <taxon>Lophotrochozoa</taxon>
        <taxon>Platyhelminthes</taxon>
        <taxon>Cestoda</taxon>
        <taxon>Eucestoda</taxon>
        <taxon>Cyclophyllidea</taxon>
        <taxon>Hymenolepididae</taxon>
        <taxon>Rodentolepis</taxon>
    </lineage>
</organism>
<evidence type="ECO:0000313" key="2">
    <source>
        <dbReference type="Proteomes" id="UP000278807"/>
    </source>
</evidence>
<dbReference type="STRING" id="102285.A0A0R3TFS9"/>
<gene>
    <name evidence="1" type="ORF">HNAJ_LOCUS5916</name>
</gene>
<proteinExistence type="predicted"/>
<dbReference type="InterPro" id="IPR027267">
    <property type="entry name" value="AH/BAR_dom_sf"/>
</dbReference>
<dbReference type="EMBL" id="UZAE01005657">
    <property type="protein sequence ID" value="VDO01776.1"/>
    <property type="molecule type" value="Genomic_DNA"/>
</dbReference>
<evidence type="ECO:0000313" key="3">
    <source>
        <dbReference type="WBParaSite" id="HNAJ_0000592001-mRNA-1"/>
    </source>
</evidence>
<dbReference type="AlphaFoldDB" id="A0A0R3TFS9"/>
<name>A0A0R3TFS9_RODNA</name>
<keyword evidence="2" id="KW-1185">Reference proteome</keyword>
<dbReference type="Gene3D" id="1.20.1270.60">
    <property type="entry name" value="Arfaptin homology (AH) domain/BAR domain"/>
    <property type="match status" value="1"/>
</dbReference>